<evidence type="ECO:0000256" key="5">
    <source>
        <dbReference type="ARBA" id="ARBA00023224"/>
    </source>
</evidence>
<keyword evidence="3" id="KW-0997">Cell inner membrane</keyword>
<keyword evidence="4 9" id="KW-0472">Membrane</keyword>
<keyword evidence="2" id="KW-1003">Cell membrane</keyword>
<evidence type="ECO:0000256" key="7">
    <source>
        <dbReference type="PROSITE-ProRule" id="PRU00284"/>
    </source>
</evidence>
<evidence type="ECO:0008006" key="15">
    <source>
        <dbReference type="Google" id="ProtNLM"/>
    </source>
</evidence>
<gene>
    <name evidence="13" type="ORF">BA724_17590</name>
</gene>
<dbReference type="Proteomes" id="UP000095658">
    <property type="component" value="Unassembled WGS sequence"/>
</dbReference>
<feature type="transmembrane region" description="Helical" evidence="9">
    <location>
        <begin position="12"/>
        <end position="35"/>
    </location>
</feature>
<evidence type="ECO:0000256" key="4">
    <source>
        <dbReference type="ARBA" id="ARBA00023136"/>
    </source>
</evidence>
<comment type="similarity">
    <text evidence="6">Belongs to the methyl-accepting chemotaxis (MCP) protein family.</text>
</comment>
<proteinExistence type="inferred from homology"/>
<dbReference type="InterPro" id="IPR000727">
    <property type="entry name" value="T_SNARE_dom"/>
</dbReference>
<evidence type="ECO:0000313" key="14">
    <source>
        <dbReference type="Proteomes" id="UP000095658"/>
    </source>
</evidence>
<dbReference type="Pfam" id="PF00015">
    <property type="entry name" value="MCPsignal"/>
    <property type="match status" value="1"/>
</dbReference>
<keyword evidence="9" id="KW-1133">Transmembrane helix</keyword>
<dbReference type="GO" id="GO:0006935">
    <property type="term" value="P:chemotaxis"/>
    <property type="evidence" value="ECO:0007669"/>
    <property type="project" value="InterPro"/>
</dbReference>
<dbReference type="PANTHER" id="PTHR32089">
    <property type="entry name" value="METHYL-ACCEPTING CHEMOTAXIS PROTEIN MCPB"/>
    <property type="match status" value="1"/>
</dbReference>
<evidence type="ECO:0000256" key="1">
    <source>
        <dbReference type="ARBA" id="ARBA00004429"/>
    </source>
</evidence>
<dbReference type="PANTHER" id="PTHR32089:SF112">
    <property type="entry name" value="LYSOZYME-LIKE PROTEIN-RELATED"/>
    <property type="match status" value="1"/>
</dbReference>
<evidence type="ECO:0000256" key="6">
    <source>
        <dbReference type="ARBA" id="ARBA00029447"/>
    </source>
</evidence>
<feature type="domain" description="Methyl-accepting transducer" evidence="10">
    <location>
        <begin position="276"/>
        <end position="526"/>
    </location>
</feature>
<reference evidence="13 14" key="1">
    <citation type="submission" date="2016-06" db="EMBL/GenBank/DDBJ databases">
        <title>Domibacillus iocasae genome sequencing.</title>
        <authorList>
            <person name="Verma A."/>
            <person name="Pal Y."/>
            <person name="Ojha A.K."/>
            <person name="Krishnamurthi S."/>
        </authorList>
    </citation>
    <scope>NUCLEOTIDE SEQUENCE [LARGE SCALE GENOMIC DNA]</scope>
    <source>
        <strain evidence="13 14">DSM 29979</strain>
    </source>
</reference>
<evidence type="ECO:0000313" key="13">
    <source>
        <dbReference type="EMBL" id="OES45467.1"/>
    </source>
</evidence>
<protein>
    <recommendedName>
        <fullName evidence="15">Chemotaxis protein</fullName>
    </recommendedName>
</protein>
<dbReference type="InterPro" id="IPR004090">
    <property type="entry name" value="Chemotax_Me-accpt_rcpt"/>
</dbReference>
<dbReference type="PROSITE" id="PS50111">
    <property type="entry name" value="CHEMOTAXIS_TRANSDUC_2"/>
    <property type="match status" value="1"/>
</dbReference>
<comment type="caution">
    <text evidence="13">The sequence shown here is derived from an EMBL/GenBank/DDBJ whole genome shotgun (WGS) entry which is preliminary data.</text>
</comment>
<dbReference type="Pfam" id="PF00672">
    <property type="entry name" value="HAMP"/>
    <property type="match status" value="1"/>
</dbReference>
<dbReference type="EMBL" id="MAMP01000015">
    <property type="protein sequence ID" value="OES45467.1"/>
    <property type="molecule type" value="Genomic_DNA"/>
</dbReference>
<feature type="coiled-coil region" evidence="8">
    <location>
        <begin position="305"/>
        <end position="335"/>
    </location>
</feature>
<keyword evidence="14" id="KW-1185">Reference proteome</keyword>
<dbReference type="Gene3D" id="6.10.340.10">
    <property type="match status" value="1"/>
</dbReference>
<dbReference type="PROSITE" id="PS50885">
    <property type="entry name" value="HAMP"/>
    <property type="match status" value="1"/>
</dbReference>
<sequence>MIRPKKSLKSQLTLGFLVPFVTFSLVLCLFFVNLLNTILDDHVLSQFNQRLQENGSTLAQSLPSTEVEDAIQNPEESGPLLQAYLDDFMKEHEGIEYVYVLTRQNNQDYIVALNGSDEFMQESPFTPEQEEAFTQGRTVLSSIYTDQWGTHKSFFKPVEGTDAIVGVDMDASFIDSLQQKAVLYPLLFLILSVLIGTGSAIWLGSRISAPIKRLAGFTQDIADGNLRNPIRLNREDEIGMLATGFESMRQQLNTIIQNVYEKAEDLSESGNTLFASFQELTEASDQIASVTQTEAMGAEDRSRHLESLTKLMREMAEAVEQMNQETRQIKEMATETSHLSQSGSEQVNIISKQIQSIKHNGQISQENLSDLNSKLARISEIVELIRNVSSQTNLLSLNASIEAARAGEAGKGFAVVAQEIQKLAQQTATSAQDITATVEEINEQTNKVLALNETNVEDVMKGVELIENSGQLFTRIFSSVEDLEMRSESIVTNSRLVSDASGEALTAIQEISVISEQGTAIIQEIAATAQQQHQVVGNAQHQSGKLREVAHTLQNMVSKFETLQETELASESEREKQI</sequence>
<evidence type="ECO:0000259" key="11">
    <source>
        <dbReference type="PROSITE" id="PS50192"/>
    </source>
</evidence>
<feature type="domain" description="T-SNARE coiled-coil homology" evidence="11">
    <location>
        <begin position="309"/>
        <end position="371"/>
    </location>
</feature>
<keyword evidence="8" id="KW-0175">Coiled coil</keyword>
<evidence type="ECO:0000259" key="12">
    <source>
        <dbReference type="PROSITE" id="PS50885"/>
    </source>
</evidence>
<dbReference type="InterPro" id="IPR003660">
    <property type="entry name" value="HAMP_dom"/>
</dbReference>
<dbReference type="GO" id="GO:0007165">
    <property type="term" value="P:signal transduction"/>
    <property type="evidence" value="ECO:0007669"/>
    <property type="project" value="UniProtKB-KW"/>
</dbReference>
<dbReference type="SMART" id="SM00304">
    <property type="entry name" value="HAMP"/>
    <property type="match status" value="1"/>
</dbReference>
<feature type="transmembrane region" description="Helical" evidence="9">
    <location>
        <begin position="182"/>
        <end position="203"/>
    </location>
</feature>
<dbReference type="AlphaFoldDB" id="A0A1E7DQV2"/>
<evidence type="ECO:0000256" key="2">
    <source>
        <dbReference type="ARBA" id="ARBA00022475"/>
    </source>
</evidence>
<dbReference type="GO" id="GO:0005886">
    <property type="term" value="C:plasma membrane"/>
    <property type="evidence" value="ECO:0007669"/>
    <property type="project" value="UniProtKB-SubCell"/>
</dbReference>
<dbReference type="GO" id="GO:0004888">
    <property type="term" value="F:transmembrane signaling receptor activity"/>
    <property type="evidence" value="ECO:0007669"/>
    <property type="project" value="InterPro"/>
</dbReference>
<evidence type="ECO:0000259" key="10">
    <source>
        <dbReference type="PROSITE" id="PS50111"/>
    </source>
</evidence>
<accession>A0A1E7DQV2</accession>
<feature type="domain" description="HAMP" evidence="12">
    <location>
        <begin position="205"/>
        <end position="257"/>
    </location>
</feature>
<dbReference type="PROSITE" id="PS50192">
    <property type="entry name" value="T_SNARE"/>
    <property type="match status" value="1"/>
</dbReference>
<organism evidence="13 14">
    <name type="scientific">Domibacillus iocasae</name>
    <dbReference type="NCBI Taxonomy" id="1714016"/>
    <lineage>
        <taxon>Bacteria</taxon>
        <taxon>Bacillati</taxon>
        <taxon>Bacillota</taxon>
        <taxon>Bacilli</taxon>
        <taxon>Bacillales</taxon>
        <taxon>Bacillaceae</taxon>
        <taxon>Domibacillus</taxon>
    </lineage>
</organism>
<dbReference type="PRINTS" id="PR00260">
    <property type="entry name" value="CHEMTRNSDUCR"/>
</dbReference>
<evidence type="ECO:0000256" key="8">
    <source>
        <dbReference type="SAM" id="Coils"/>
    </source>
</evidence>
<evidence type="ECO:0000256" key="9">
    <source>
        <dbReference type="SAM" id="Phobius"/>
    </source>
</evidence>
<evidence type="ECO:0000256" key="3">
    <source>
        <dbReference type="ARBA" id="ARBA00022519"/>
    </source>
</evidence>
<dbReference type="CDD" id="cd06225">
    <property type="entry name" value="HAMP"/>
    <property type="match status" value="1"/>
</dbReference>
<name>A0A1E7DQV2_9BACI</name>
<keyword evidence="5 7" id="KW-0807">Transducer</keyword>
<dbReference type="STRING" id="1714016.BA724_17590"/>
<dbReference type="InterPro" id="IPR004089">
    <property type="entry name" value="MCPsignal_dom"/>
</dbReference>
<dbReference type="Gene3D" id="1.10.287.950">
    <property type="entry name" value="Methyl-accepting chemotaxis protein"/>
    <property type="match status" value="1"/>
</dbReference>
<keyword evidence="9" id="KW-0812">Transmembrane</keyword>
<dbReference type="SUPFAM" id="SSF58104">
    <property type="entry name" value="Methyl-accepting chemotaxis protein (MCP) signaling domain"/>
    <property type="match status" value="1"/>
</dbReference>
<dbReference type="SMART" id="SM00283">
    <property type="entry name" value="MA"/>
    <property type="match status" value="1"/>
</dbReference>
<comment type="subcellular location">
    <subcellularLocation>
        <location evidence="1">Cell inner membrane</location>
        <topology evidence="1">Multi-pass membrane protein</topology>
    </subcellularLocation>
</comment>